<dbReference type="EMBL" id="MAAF01000083">
    <property type="protein sequence ID" value="OUR78244.1"/>
    <property type="molecule type" value="Genomic_DNA"/>
</dbReference>
<accession>A0A1Y5EAJ3</accession>
<reference evidence="2" key="1">
    <citation type="journal article" date="2017" name="Proc. Natl. Acad. Sci. U.S.A.">
        <title>Simulation of Deepwater Horizon oil plume reveals substrate specialization within a complex community of hydrocarbon degraders.</title>
        <authorList>
            <person name="Hu P."/>
            <person name="Dubinsky E.A."/>
            <person name="Probst A.J."/>
            <person name="Wang J."/>
            <person name="Sieber C.M.K."/>
            <person name="Tom L.M."/>
            <person name="Gardinali P."/>
            <person name="Banfield J.F."/>
            <person name="Atlas R.M."/>
            <person name="Andersen G.L."/>
        </authorList>
    </citation>
    <scope>NUCLEOTIDE SEQUENCE [LARGE SCALE GENOMIC DNA]</scope>
</reference>
<gene>
    <name evidence="1" type="ORF">A9Q75_14385</name>
</gene>
<protein>
    <submittedName>
        <fullName evidence="1">Uncharacterized protein</fullName>
    </submittedName>
</protein>
<organism evidence="1 2">
    <name type="scientific">Colwellia psychrerythraea</name>
    <name type="common">Vibrio psychroerythus</name>
    <dbReference type="NCBI Taxonomy" id="28229"/>
    <lineage>
        <taxon>Bacteria</taxon>
        <taxon>Pseudomonadati</taxon>
        <taxon>Pseudomonadota</taxon>
        <taxon>Gammaproteobacteria</taxon>
        <taxon>Alteromonadales</taxon>
        <taxon>Colwelliaceae</taxon>
        <taxon>Colwellia</taxon>
    </lineage>
</organism>
<name>A0A1Y5EAJ3_COLPS</name>
<evidence type="ECO:0000313" key="2">
    <source>
        <dbReference type="Proteomes" id="UP000243053"/>
    </source>
</evidence>
<evidence type="ECO:0000313" key="1">
    <source>
        <dbReference type="EMBL" id="OUR78244.1"/>
    </source>
</evidence>
<dbReference type="Proteomes" id="UP000243053">
    <property type="component" value="Unassembled WGS sequence"/>
</dbReference>
<comment type="caution">
    <text evidence="1">The sequence shown here is derived from an EMBL/GenBank/DDBJ whole genome shotgun (WGS) entry which is preliminary data.</text>
</comment>
<dbReference type="AlphaFoldDB" id="A0A1Y5EAJ3"/>
<sequence length="138" mass="15926">MNVDFHGDIEQPADPKGQRVDISFQWSKDNEKIETYSTEIKFGMFSERVTTRDLEQINAAVDGQNLTKLHHVELISFSKPPGDRQGLIELAAKRVKKLTKLLKVRGVNVPIQLTYIMLEPNEQETERKVVIKFFNKNE</sequence>
<proteinExistence type="predicted"/>